<evidence type="ECO:0000256" key="2">
    <source>
        <dbReference type="SAM" id="Phobius"/>
    </source>
</evidence>
<comment type="caution">
    <text evidence="3">The sequence shown here is derived from an EMBL/GenBank/DDBJ whole genome shotgun (WGS) entry which is preliminary data.</text>
</comment>
<keyword evidence="2" id="KW-0472">Membrane</keyword>
<evidence type="ECO:0000313" key="4">
    <source>
        <dbReference type="Proteomes" id="UP001283361"/>
    </source>
</evidence>
<sequence length="174" mass="18827">MPTPTSDGDSTDTDVIIGLTTSADTKKITTMPIPASDGDSADTDVIIGVTASAVVVVAVVLLVVYKKYKKPNHPIYSMHDVPPKDPQSKQQIGLKGNAPPLKHKTILIVSTEDNPAHTRFVEQLAMFLKVLFFIRDPSGQGRNRPTIHTNAKNAIGDAVETIRTSLEDTEEIIL</sequence>
<feature type="transmembrane region" description="Helical" evidence="2">
    <location>
        <begin position="45"/>
        <end position="65"/>
    </location>
</feature>
<keyword evidence="4" id="KW-1185">Reference proteome</keyword>
<dbReference type="Proteomes" id="UP001283361">
    <property type="component" value="Unassembled WGS sequence"/>
</dbReference>
<evidence type="ECO:0000256" key="1">
    <source>
        <dbReference type="SAM" id="MobiDB-lite"/>
    </source>
</evidence>
<dbReference type="AlphaFoldDB" id="A0AAE0YNC2"/>
<protein>
    <submittedName>
        <fullName evidence="3">Uncharacterized protein</fullName>
    </submittedName>
</protein>
<name>A0AAE0YNC2_9GAST</name>
<accession>A0AAE0YNC2</accession>
<feature type="region of interest" description="Disordered" evidence="1">
    <location>
        <begin position="75"/>
        <end position="96"/>
    </location>
</feature>
<dbReference type="EMBL" id="JAWDGP010005809">
    <property type="protein sequence ID" value="KAK3751749.1"/>
    <property type="molecule type" value="Genomic_DNA"/>
</dbReference>
<keyword evidence="2" id="KW-0812">Transmembrane</keyword>
<evidence type="ECO:0000313" key="3">
    <source>
        <dbReference type="EMBL" id="KAK3751749.1"/>
    </source>
</evidence>
<keyword evidence="2" id="KW-1133">Transmembrane helix</keyword>
<organism evidence="3 4">
    <name type="scientific">Elysia crispata</name>
    <name type="common">lettuce slug</name>
    <dbReference type="NCBI Taxonomy" id="231223"/>
    <lineage>
        <taxon>Eukaryota</taxon>
        <taxon>Metazoa</taxon>
        <taxon>Spiralia</taxon>
        <taxon>Lophotrochozoa</taxon>
        <taxon>Mollusca</taxon>
        <taxon>Gastropoda</taxon>
        <taxon>Heterobranchia</taxon>
        <taxon>Euthyneura</taxon>
        <taxon>Panpulmonata</taxon>
        <taxon>Sacoglossa</taxon>
        <taxon>Placobranchoidea</taxon>
        <taxon>Plakobranchidae</taxon>
        <taxon>Elysia</taxon>
    </lineage>
</organism>
<proteinExistence type="predicted"/>
<reference evidence="3" key="1">
    <citation type="journal article" date="2023" name="G3 (Bethesda)">
        <title>A reference genome for the long-term kleptoplast-retaining sea slug Elysia crispata morphotype clarki.</title>
        <authorList>
            <person name="Eastman K.E."/>
            <person name="Pendleton A.L."/>
            <person name="Shaikh M.A."/>
            <person name="Suttiyut T."/>
            <person name="Ogas R."/>
            <person name="Tomko P."/>
            <person name="Gavelis G."/>
            <person name="Widhalm J.R."/>
            <person name="Wisecaver J.H."/>
        </authorList>
    </citation>
    <scope>NUCLEOTIDE SEQUENCE</scope>
    <source>
        <strain evidence="3">ECLA1</strain>
    </source>
</reference>
<gene>
    <name evidence="3" type="ORF">RRG08_065654</name>
</gene>